<accession>A0AB33YYQ2</accession>
<feature type="binding site" evidence="7">
    <location>
        <begin position="167"/>
        <end position="168"/>
    </location>
    <ligand>
        <name>UDP-N-acetyl-alpha-D-muramoyl-L-alanyl-D-glutamate</name>
        <dbReference type="ChEBI" id="CHEBI:83900"/>
    </ligand>
</feature>
<evidence type="ECO:0000256" key="5">
    <source>
        <dbReference type="ARBA" id="ARBA00023306"/>
    </source>
</evidence>
<feature type="modified residue" description="N6-carboxylysine" evidence="7">
    <location>
        <position position="234"/>
    </location>
</feature>
<dbReference type="SUPFAM" id="SSF53244">
    <property type="entry name" value="MurD-like peptide ligases, peptide-binding domain"/>
    <property type="match status" value="1"/>
</dbReference>
<evidence type="ECO:0000256" key="7">
    <source>
        <dbReference type="HAMAP-Rule" id="MF_00208"/>
    </source>
</evidence>
<dbReference type="Proteomes" id="UP000015462">
    <property type="component" value="Unassembled WGS sequence"/>
</dbReference>
<comment type="pathway">
    <text evidence="7 8">Cell wall biogenesis; peptidoglycan biosynthesis.</text>
</comment>
<feature type="short sequence motif" description="Meso-diaminopimelate recognition motif" evidence="7">
    <location>
        <begin position="425"/>
        <end position="428"/>
    </location>
</feature>
<evidence type="ECO:0000256" key="8">
    <source>
        <dbReference type="RuleBase" id="RU004135"/>
    </source>
</evidence>
<organism evidence="12 13">
    <name type="scientific">Cycloclasticus pugetii</name>
    <dbReference type="NCBI Taxonomy" id="34068"/>
    <lineage>
        <taxon>Bacteria</taxon>
        <taxon>Pseudomonadati</taxon>
        <taxon>Pseudomonadota</taxon>
        <taxon>Gammaproteobacteria</taxon>
        <taxon>Thiotrichales</taxon>
        <taxon>Piscirickettsiaceae</taxon>
        <taxon>Cycloclasticus</taxon>
    </lineage>
</organism>
<dbReference type="Pfam" id="PF02875">
    <property type="entry name" value="Mur_ligase_C"/>
    <property type="match status" value="1"/>
</dbReference>
<proteinExistence type="inferred from homology"/>
<dbReference type="Gene3D" id="3.40.1390.10">
    <property type="entry name" value="MurE/MurF, N-terminal domain"/>
    <property type="match status" value="1"/>
</dbReference>
<keyword evidence="13" id="KW-1185">Reference proteome</keyword>
<dbReference type="GO" id="GO:0005737">
    <property type="term" value="C:cytoplasm"/>
    <property type="evidence" value="ECO:0007669"/>
    <property type="project" value="UniProtKB-SubCell"/>
</dbReference>
<dbReference type="Gene3D" id="3.40.1190.10">
    <property type="entry name" value="Mur-like, catalytic domain"/>
    <property type="match status" value="1"/>
</dbReference>
<dbReference type="GO" id="GO:0000287">
    <property type="term" value="F:magnesium ion binding"/>
    <property type="evidence" value="ECO:0007669"/>
    <property type="project" value="UniProtKB-UniRule"/>
</dbReference>
<dbReference type="GO" id="GO:0005524">
    <property type="term" value="F:ATP binding"/>
    <property type="evidence" value="ECO:0007669"/>
    <property type="project" value="UniProtKB-UniRule"/>
</dbReference>
<comment type="caution">
    <text evidence="7">Lacks conserved residue(s) required for the propagation of feature annotation.</text>
</comment>
<feature type="binding site" evidence="7">
    <location>
        <begin position="125"/>
        <end position="131"/>
    </location>
    <ligand>
        <name>ATP</name>
        <dbReference type="ChEBI" id="CHEBI:30616"/>
    </ligand>
</feature>
<keyword evidence="6 7" id="KW-0961">Cell wall biogenesis/degradation</keyword>
<evidence type="ECO:0000256" key="4">
    <source>
        <dbReference type="ARBA" id="ARBA00022984"/>
    </source>
</evidence>
<keyword evidence="5 7" id="KW-0131">Cell cycle</keyword>
<feature type="domain" description="Mur ligase N-terminal catalytic" evidence="9">
    <location>
        <begin position="29"/>
        <end position="76"/>
    </location>
</feature>
<evidence type="ECO:0000256" key="3">
    <source>
        <dbReference type="ARBA" id="ARBA00022960"/>
    </source>
</evidence>
<feature type="binding site" evidence="7">
    <location>
        <position position="166"/>
    </location>
    <ligand>
        <name>UDP-N-acetyl-alpha-D-muramoyl-L-alanyl-D-glutamate</name>
        <dbReference type="ChEBI" id="CHEBI:83900"/>
    </ligand>
</feature>
<dbReference type="EC" id="6.3.2.13" evidence="7"/>
<evidence type="ECO:0000313" key="12">
    <source>
        <dbReference type="EMBL" id="EPD12242.1"/>
    </source>
</evidence>
<feature type="domain" description="Mur ligase C-terminal" evidence="10">
    <location>
        <begin position="351"/>
        <end position="478"/>
    </location>
</feature>
<dbReference type="PANTHER" id="PTHR23135:SF4">
    <property type="entry name" value="UDP-N-ACETYLMURAMOYL-L-ALANYL-D-GLUTAMATE--2,6-DIAMINOPIMELATE LIGASE MURE HOMOLOG, CHLOROPLASTIC"/>
    <property type="match status" value="1"/>
</dbReference>
<protein>
    <recommendedName>
        <fullName evidence="7">UDP-N-acetylmuramoyl-L-alanyl-D-glutamate--2,6-diaminopimelate ligase</fullName>
        <ecNumber evidence="7">6.3.2.13</ecNumber>
    </recommendedName>
    <alternativeName>
        <fullName evidence="7">Meso-A2pm-adding enzyme</fullName>
    </alternativeName>
    <alternativeName>
        <fullName evidence="7">Meso-diaminopimelate-adding enzyme</fullName>
    </alternativeName>
    <alternativeName>
        <fullName evidence="7">UDP-MurNAc-L-Ala-D-Glu:meso-diaminopimelate ligase</fullName>
    </alternativeName>
    <alternativeName>
        <fullName evidence="7">UDP-MurNAc-tripeptide synthetase</fullName>
    </alternativeName>
    <alternativeName>
        <fullName evidence="7">UDP-N-acetylmuramyl-tripeptide synthetase</fullName>
    </alternativeName>
</protein>
<evidence type="ECO:0000256" key="1">
    <source>
        <dbReference type="ARBA" id="ARBA00005898"/>
    </source>
</evidence>
<evidence type="ECO:0000256" key="2">
    <source>
        <dbReference type="ARBA" id="ARBA00022618"/>
    </source>
</evidence>
<dbReference type="InterPro" id="IPR036565">
    <property type="entry name" value="Mur-like_cat_sf"/>
</dbReference>
<dbReference type="EMBL" id="ASHL01000012">
    <property type="protein sequence ID" value="EPD12242.1"/>
    <property type="molecule type" value="Genomic_DNA"/>
</dbReference>
<keyword evidence="7 12" id="KW-0436">Ligase</keyword>
<evidence type="ECO:0000259" key="11">
    <source>
        <dbReference type="Pfam" id="PF08245"/>
    </source>
</evidence>
<dbReference type="NCBIfam" id="NF001124">
    <property type="entry name" value="PRK00139.1-2"/>
    <property type="match status" value="1"/>
</dbReference>
<dbReference type="NCBIfam" id="TIGR01085">
    <property type="entry name" value="murE"/>
    <property type="match status" value="1"/>
</dbReference>
<dbReference type="InterPro" id="IPR000713">
    <property type="entry name" value="Mur_ligase_N"/>
</dbReference>
<dbReference type="InterPro" id="IPR036615">
    <property type="entry name" value="Mur_ligase_C_dom_sf"/>
</dbReference>
<dbReference type="Gene3D" id="3.90.190.20">
    <property type="entry name" value="Mur ligase, C-terminal domain"/>
    <property type="match status" value="1"/>
</dbReference>
<dbReference type="GO" id="GO:0071555">
    <property type="term" value="P:cell wall organization"/>
    <property type="evidence" value="ECO:0007669"/>
    <property type="project" value="UniProtKB-KW"/>
</dbReference>
<dbReference type="Pfam" id="PF01225">
    <property type="entry name" value="Mur_ligase"/>
    <property type="match status" value="1"/>
</dbReference>
<dbReference type="HAMAP" id="MF_00208">
    <property type="entry name" value="MurE"/>
    <property type="match status" value="1"/>
</dbReference>
<keyword evidence="2 7" id="KW-0132">Cell division</keyword>
<feature type="binding site" evidence="7">
    <location>
        <position position="401"/>
    </location>
    <ligand>
        <name>meso-2,6-diaminopimelate</name>
        <dbReference type="ChEBI" id="CHEBI:57791"/>
    </ligand>
</feature>
<keyword evidence="7" id="KW-0067">ATP-binding</keyword>
<feature type="binding site" evidence="7">
    <location>
        <begin position="425"/>
        <end position="428"/>
    </location>
    <ligand>
        <name>meso-2,6-diaminopimelate</name>
        <dbReference type="ChEBI" id="CHEBI:57791"/>
    </ligand>
</feature>
<gene>
    <name evidence="7" type="primary">murE</name>
    <name evidence="12" type="ORF">L196_10569</name>
</gene>
<keyword evidence="7" id="KW-0547">Nucleotide-binding</keyword>
<feature type="domain" description="Mur ligase central" evidence="11">
    <location>
        <begin position="123"/>
        <end position="328"/>
    </location>
</feature>
<name>A0AB33YYQ2_9GAMM</name>
<feature type="binding site" evidence="7">
    <location>
        <position position="476"/>
    </location>
    <ligand>
        <name>meso-2,6-diaminopimelate</name>
        <dbReference type="ChEBI" id="CHEBI:57791"/>
    </ligand>
</feature>
<dbReference type="SUPFAM" id="SSF63418">
    <property type="entry name" value="MurE/MurF N-terminal domain"/>
    <property type="match status" value="1"/>
</dbReference>
<dbReference type="GO" id="GO:0008765">
    <property type="term" value="F:UDP-N-acetylmuramoylalanyl-D-glutamate-2,6-diaminopimelate ligase activity"/>
    <property type="evidence" value="ECO:0007669"/>
    <property type="project" value="UniProtKB-UniRule"/>
</dbReference>
<evidence type="ECO:0000259" key="10">
    <source>
        <dbReference type="Pfam" id="PF02875"/>
    </source>
</evidence>
<dbReference type="PANTHER" id="PTHR23135">
    <property type="entry name" value="MUR LIGASE FAMILY MEMBER"/>
    <property type="match status" value="1"/>
</dbReference>
<dbReference type="InterPro" id="IPR005761">
    <property type="entry name" value="UDP-N-AcMur-Glu-dNH2Pim_ligase"/>
</dbReference>
<dbReference type="Pfam" id="PF08245">
    <property type="entry name" value="Mur_ligase_M"/>
    <property type="match status" value="1"/>
</dbReference>
<dbReference type="InterPro" id="IPR013221">
    <property type="entry name" value="Mur_ligase_cen"/>
</dbReference>
<feature type="binding site" evidence="7">
    <location>
        <position position="480"/>
    </location>
    <ligand>
        <name>meso-2,6-diaminopimelate</name>
        <dbReference type="ChEBI" id="CHEBI:57791"/>
    </ligand>
</feature>
<reference evidence="12 13" key="1">
    <citation type="journal article" date="2013" name="Genome Announc.">
        <title>Genome Sequence of the Pyrene- and Fluoranthene-Degrading Bacterium Cycloclasticus sp. Strain PY97M.</title>
        <authorList>
            <person name="Cui Z."/>
            <person name="Xu G."/>
            <person name="Li Q."/>
            <person name="Gao W."/>
            <person name="Zheng L."/>
        </authorList>
    </citation>
    <scope>NUCLEOTIDE SEQUENCE [LARGE SCALE GENOMIC DNA]</scope>
    <source>
        <strain evidence="12 13">PY97M</strain>
    </source>
</reference>
<evidence type="ECO:0000256" key="6">
    <source>
        <dbReference type="ARBA" id="ARBA00023316"/>
    </source>
</evidence>
<dbReference type="RefSeq" id="WP_016390947.1">
    <property type="nucleotide sequence ID" value="NZ_KE646811.1"/>
</dbReference>
<dbReference type="InterPro" id="IPR035911">
    <property type="entry name" value="MurE/MurF_N"/>
</dbReference>
<comment type="similarity">
    <text evidence="1 7">Belongs to the MurCDEF family. MurE subfamily.</text>
</comment>
<feature type="binding site" evidence="7">
    <location>
        <position position="202"/>
    </location>
    <ligand>
        <name>UDP-N-acetyl-alpha-D-muramoyl-L-alanyl-D-glutamate</name>
        <dbReference type="ChEBI" id="CHEBI:83900"/>
    </ligand>
</feature>
<comment type="cofactor">
    <cofactor evidence="7">
        <name>Mg(2+)</name>
        <dbReference type="ChEBI" id="CHEBI:18420"/>
    </cofactor>
</comment>
<feature type="binding site" evidence="7">
    <location>
        <position position="200"/>
    </location>
    <ligand>
        <name>UDP-N-acetyl-alpha-D-muramoyl-L-alanyl-D-glutamate</name>
        <dbReference type="ChEBI" id="CHEBI:83900"/>
    </ligand>
</feature>
<keyword evidence="3 7" id="KW-0133">Cell shape</keyword>
<keyword evidence="7" id="KW-0963">Cytoplasm</keyword>
<dbReference type="GO" id="GO:0009252">
    <property type="term" value="P:peptidoglycan biosynthetic process"/>
    <property type="evidence" value="ECO:0007669"/>
    <property type="project" value="UniProtKB-UniRule"/>
</dbReference>
<keyword evidence="7" id="KW-0460">Magnesium</keyword>
<evidence type="ECO:0000259" key="9">
    <source>
        <dbReference type="Pfam" id="PF01225"/>
    </source>
</evidence>
<keyword evidence="4 7" id="KW-0573">Peptidoglycan synthesis</keyword>
<dbReference type="GO" id="GO:0008360">
    <property type="term" value="P:regulation of cell shape"/>
    <property type="evidence" value="ECO:0007669"/>
    <property type="project" value="UniProtKB-KW"/>
</dbReference>
<sequence>MMPAKQNSSLLPLQTVLDGLLEVDSDIRIANLSVDARNIQKDDVFIAVAGSQQHGLMYAEQAIQAGAVAIIYDPEAGGEFLAEKVKKAHSISLFKLANLGEHISIMAARLYQFPSKDLSVVGITGTNGKTSVSHFIAQALNVQTNSSAIIGTLGWGQVDDLKKTINTTPDAVSVQRQLATLRDEGIATVAMEVSSHGLDQGRVKAVAFKGAVFTNLTHDHLDYHQTLEAYGDAKLTLFKCPSLSFVVLNRDDAFSERIKNALSSSVKVYSFSRSSCCSTIENCLFISNERLLATGLSFELSFNGCTVQVHSELFGAFNIDNLVASAAVLIAMGDELSVAVAKVEKVKAVEGRMQRVLVEGAEPEVVVDYAHTPDALRLALQSLRQHCKGTLRLVFGCGGNRDEAKRPLMGAIADELADSIVITNDNPRFESAEAIAEQIKAGISHVAKLTVTLDRGQAIQQTIASAAKNDIILVAGKGHEEYQQIQNEKIAFSDVAQVKDALNVSVLSEEGGHGCKP</sequence>
<feature type="binding site" evidence="7">
    <location>
        <position position="194"/>
    </location>
    <ligand>
        <name>UDP-N-acetyl-alpha-D-muramoyl-L-alanyl-D-glutamate</name>
        <dbReference type="ChEBI" id="CHEBI:83900"/>
    </ligand>
</feature>
<dbReference type="InterPro" id="IPR004101">
    <property type="entry name" value="Mur_ligase_C"/>
</dbReference>
<comment type="PTM">
    <text evidence="7">Carboxylation is probably crucial for Mg(2+) binding and, consequently, for the gamma-phosphate positioning of ATP.</text>
</comment>
<dbReference type="SUPFAM" id="SSF53623">
    <property type="entry name" value="MurD-like peptide ligases, catalytic domain"/>
    <property type="match status" value="1"/>
</dbReference>
<dbReference type="NCBIfam" id="NF001126">
    <property type="entry name" value="PRK00139.1-4"/>
    <property type="match status" value="1"/>
</dbReference>
<comment type="catalytic activity">
    <reaction evidence="7">
        <text>UDP-N-acetyl-alpha-D-muramoyl-L-alanyl-D-glutamate + meso-2,6-diaminopimelate + ATP = UDP-N-acetyl-alpha-D-muramoyl-L-alanyl-gamma-D-glutamyl-meso-2,6-diaminopimelate + ADP + phosphate + H(+)</text>
        <dbReference type="Rhea" id="RHEA:23676"/>
        <dbReference type="ChEBI" id="CHEBI:15378"/>
        <dbReference type="ChEBI" id="CHEBI:30616"/>
        <dbReference type="ChEBI" id="CHEBI:43474"/>
        <dbReference type="ChEBI" id="CHEBI:57791"/>
        <dbReference type="ChEBI" id="CHEBI:83900"/>
        <dbReference type="ChEBI" id="CHEBI:83905"/>
        <dbReference type="ChEBI" id="CHEBI:456216"/>
        <dbReference type="EC" id="6.3.2.13"/>
    </reaction>
</comment>
<comment type="subcellular location">
    <subcellularLocation>
        <location evidence="7 8">Cytoplasm</location>
    </subcellularLocation>
</comment>
<evidence type="ECO:0000313" key="13">
    <source>
        <dbReference type="Proteomes" id="UP000015462"/>
    </source>
</evidence>
<dbReference type="AlphaFoldDB" id="A0AB33YYQ2"/>
<comment type="caution">
    <text evidence="12">The sequence shown here is derived from an EMBL/GenBank/DDBJ whole genome shotgun (WGS) entry which is preliminary data.</text>
</comment>
<comment type="function">
    <text evidence="7">Catalyzes the addition of meso-diaminopimelic acid to the nucleotide precursor UDP-N-acetylmuramoyl-L-alanyl-D-glutamate (UMAG) in the biosynthesis of bacterial cell-wall peptidoglycan.</text>
</comment>
<dbReference type="GO" id="GO:0051301">
    <property type="term" value="P:cell division"/>
    <property type="evidence" value="ECO:0007669"/>
    <property type="project" value="UniProtKB-KW"/>
</dbReference>